<evidence type="ECO:0000256" key="2">
    <source>
        <dbReference type="ARBA" id="ARBA00022475"/>
    </source>
</evidence>
<gene>
    <name evidence="9" type="ORF">GCM10010406_00470</name>
</gene>
<evidence type="ECO:0000256" key="1">
    <source>
        <dbReference type="ARBA" id="ARBA00004651"/>
    </source>
</evidence>
<dbReference type="PANTHER" id="PTHR36115:SF4">
    <property type="entry name" value="MEMBRANE PROTEIN"/>
    <property type="match status" value="1"/>
</dbReference>
<evidence type="ECO:0000313" key="10">
    <source>
        <dbReference type="Proteomes" id="UP001501358"/>
    </source>
</evidence>
<keyword evidence="4 7" id="KW-1133">Transmembrane helix</keyword>
<evidence type="ECO:0000256" key="5">
    <source>
        <dbReference type="ARBA" id="ARBA00023136"/>
    </source>
</evidence>
<evidence type="ECO:0000256" key="4">
    <source>
        <dbReference type="ARBA" id="ARBA00022989"/>
    </source>
</evidence>
<dbReference type="EMBL" id="BAAATA010000001">
    <property type="protein sequence ID" value="GAA2469057.1"/>
    <property type="molecule type" value="Genomic_DNA"/>
</dbReference>
<organism evidence="9 10">
    <name type="scientific">Streptomyces thermolineatus</name>
    <dbReference type="NCBI Taxonomy" id="44033"/>
    <lineage>
        <taxon>Bacteria</taxon>
        <taxon>Bacillati</taxon>
        <taxon>Actinomycetota</taxon>
        <taxon>Actinomycetes</taxon>
        <taxon>Kitasatosporales</taxon>
        <taxon>Streptomycetaceae</taxon>
        <taxon>Streptomyces</taxon>
    </lineage>
</organism>
<keyword evidence="2" id="KW-1003">Cell membrane</keyword>
<dbReference type="RefSeq" id="WP_344381048.1">
    <property type="nucleotide sequence ID" value="NZ_BAAATA010000001.1"/>
</dbReference>
<keyword evidence="10" id="KW-1185">Reference proteome</keyword>
<protein>
    <recommendedName>
        <fullName evidence="8">RDD domain-containing protein</fullName>
    </recommendedName>
</protein>
<evidence type="ECO:0000256" key="7">
    <source>
        <dbReference type="SAM" id="Phobius"/>
    </source>
</evidence>
<accession>A0ABN3KSL2</accession>
<comment type="subcellular location">
    <subcellularLocation>
        <location evidence="1">Cell membrane</location>
        <topology evidence="1">Multi-pass membrane protein</topology>
    </subcellularLocation>
</comment>
<keyword evidence="5 7" id="KW-0472">Membrane</keyword>
<dbReference type="PANTHER" id="PTHR36115">
    <property type="entry name" value="PROLINE-RICH ANTIGEN HOMOLOG-RELATED"/>
    <property type="match status" value="1"/>
</dbReference>
<reference evidence="9 10" key="1">
    <citation type="journal article" date="2019" name="Int. J. Syst. Evol. Microbiol.">
        <title>The Global Catalogue of Microorganisms (GCM) 10K type strain sequencing project: providing services to taxonomists for standard genome sequencing and annotation.</title>
        <authorList>
            <consortium name="The Broad Institute Genomics Platform"/>
            <consortium name="The Broad Institute Genome Sequencing Center for Infectious Disease"/>
            <person name="Wu L."/>
            <person name="Ma J."/>
        </authorList>
    </citation>
    <scope>NUCLEOTIDE SEQUENCE [LARGE SCALE GENOMIC DNA]</scope>
    <source>
        <strain evidence="9 10">JCM 6307</strain>
    </source>
</reference>
<proteinExistence type="predicted"/>
<name>A0ABN3KSL2_9ACTN</name>
<dbReference type="InterPro" id="IPR051791">
    <property type="entry name" value="Pra-immunoreactive"/>
</dbReference>
<feature type="transmembrane region" description="Helical" evidence="7">
    <location>
        <begin position="85"/>
        <end position="104"/>
    </location>
</feature>
<keyword evidence="3 7" id="KW-0812">Transmembrane</keyword>
<evidence type="ECO:0000313" key="9">
    <source>
        <dbReference type="EMBL" id="GAA2469057.1"/>
    </source>
</evidence>
<dbReference type="InterPro" id="IPR010432">
    <property type="entry name" value="RDD"/>
</dbReference>
<evidence type="ECO:0000256" key="3">
    <source>
        <dbReference type="ARBA" id="ARBA00022692"/>
    </source>
</evidence>
<feature type="transmembrane region" description="Helical" evidence="7">
    <location>
        <begin position="59"/>
        <end position="79"/>
    </location>
</feature>
<dbReference type="Proteomes" id="UP001501358">
    <property type="component" value="Unassembled WGS sequence"/>
</dbReference>
<feature type="domain" description="RDD" evidence="8">
    <location>
        <begin position="45"/>
        <end position="178"/>
    </location>
</feature>
<sequence>MTDPHRRDVPANSAHRPGPDLRTPYPHGPFAPAGPAGGPPKELLGDVGKRLLARIVDGVLVVVVLVATVLPFVFAATALEDDGPVATALVATGIVLGLLLALVYEPWTTGRYGRTPGKRLYRLEVVRLADGGRIGHGRSWARALSGLVMGQIPFLGLLDVLWCLWDGDRQCLHDKAAGTVVVRSGPPR</sequence>
<dbReference type="Pfam" id="PF06271">
    <property type="entry name" value="RDD"/>
    <property type="match status" value="1"/>
</dbReference>
<feature type="region of interest" description="Disordered" evidence="6">
    <location>
        <begin position="1"/>
        <end position="39"/>
    </location>
</feature>
<comment type="caution">
    <text evidence="9">The sequence shown here is derived from an EMBL/GenBank/DDBJ whole genome shotgun (WGS) entry which is preliminary data.</text>
</comment>
<feature type="compositionally biased region" description="Low complexity" evidence="6">
    <location>
        <begin position="24"/>
        <end position="34"/>
    </location>
</feature>
<evidence type="ECO:0000259" key="8">
    <source>
        <dbReference type="Pfam" id="PF06271"/>
    </source>
</evidence>
<evidence type="ECO:0000256" key="6">
    <source>
        <dbReference type="SAM" id="MobiDB-lite"/>
    </source>
</evidence>